<dbReference type="PANTHER" id="PTHR10108">
    <property type="entry name" value="SAM-DEPENDENT METHYLTRANSFERASE"/>
    <property type="match status" value="1"/>
</dbReference>
<name>A0A5N6NHB5_9ASTR</name>
<reference evidence="9 10" key="1">
    <citation type="submission" date="2019-05" db="EMBL/GenBank/DDBJ databases">
        <title>Mikania micrantha, genome provides insights into the molecular mechanism of rapid growth.</title>
        <authorList>
            <person name="Liu B."/>
        </authorList>
    </citation>
    <scope>NUCLEOTIDE SEQUENCE [LARGE SCALE GENOMIC DNA]</scope>
    <source>
        <strain evidence="9">NLD-2019</strain>
        <tissue evidence="9">Leaf</tissue>
    </source>
</reference>
<feature type="compositionally biased region" description="Acidic residues" evidence="7">
    <location>
        <begin position="239"/>
        <end position="249"/>
    </location>
</feature>
<evidence type="ECO:0000256" key="2">
    <source>
        <dbReference type="ARBA" id="ARBA00008361"/>
    </source>
</evidence>
<keyword evidence="5" id="KW-0325">Glycoprotein</keyword>
<dbReference type="AlphaFoldDB" id="A0A5N6NHB5"/>
<dbReference type="Gene3D" id="3.40.50.150">
    <property type="entry name" value="Vaccinia Virus protein VP39"/>
    <property type="match status" value="2"/>
</dbReference>
<dbReference type="GO" id="GO:0032259">
    <property type="term" value="P:methylation"/>
    <property type="evidence" value="ECO:0007669"/>
    <property type="project" value="UniProtKB-KW"/>
</dbReference>
<evidence type="ECO:0000256" key="3">
    <source>
        <dbReference type="ARBA" id="ARBA00022603"/>
    </source>
</evidence>
<dbReference type="Proteomes" id="UP000326396">
    <property type="component" value="Linkage Group LG19"/>
</dbReference>
<evidence type="ECO:0000313" key="10">
    <source>
        <dbReference type="Proteomes" id="UP000326396"/>
    </source>
</evidence>
<feature type="compositionally biased region" description="Acidic residues" evidence="7">
    <location>
        <begin position="156"/>
        <end position="168"/>
    </location>
</feature>
<keyword evidence="8" id="KW-0812">Transmembrane</keyword>
<keyword evidence="8" id="KW-1133">Transmembrane helix</keyword>
<dbReference type="OrthoDB" id="2013972at2759"/>
<dbReference type="CDD" id="cd02440">
    <property type="entry name" value="AdoMet_MTases"/>
    <property type="match status" value="1"/>
</dbReference>
<evidence type="ECO:0000313" key="9">
    <source>
        <dbReference type="EMBL" id="KAD4888481.1"/>
    </source>
</evidence>
<dbReference type="GO" id="GO:0005802">
    <property type="term" value="C:trans-Golgi network"/>
    <property type="evidence" value="ECO:0007669"/>
    <property type="project" value="TreeGrafter"/>
</dbReference>
<evidence type="ECO:0000256" key="1">
    <source>
        <dbReference type="ARBA" id="ARBA00004606"/>
    </source>
</evidence>
<comment type="similarity">
    <text evidence="2">Belongs to the methyltransferase superfamily.</text>
</comment>
<feature type="transmembrane region" description="Helical" evidence="8">
    <location>
        <begin position="21"/>
        <end position="42"/>
    </location>
</feature>
<dbReference type="InterPro" id="IPR004159">
    <property type="entry name" value="Put_SAM_MeTrfase"/>
</dbReference>
<dbReference type="InterPro" id="IPR029063">
    <property type="entry name" value="SAM-dependent_MTases_sf"/>
</dbReference>
<evidence type="ECO:0000256" key="7">
    <source>
        <dbReference type="SAM" id="MobiDB-lite"/>
    </source>
</evidence>
<protein>
    <recommendedName>
        <fullName evidence="11">Methyltransferase</fullName>
    </recommendedName>
</protein>
<comment type="subcellular location">
    <subcellularLocation>
        <location evidence="6">Endomembrane system</location>
        <topology evidence="6">Single-pass membrane protein</topology>
    </subcellularLocation>
    <subcellularLocation>
        <location evidence="1">Membrane</location>
        <topology evidence="1">Single-pass type II membrane protein</topology>
    </subcellularLocation>
</comment>
<evidence type="ECO:0008006" key="11">
    <source>
        <dbReference type="Google" id="ProtNLM"/>
    </source>
</evidence>
<proteinExistence type="inferred from homology"/>
<dbReference type="GO" id="GO:0016020">
    <property type="term" value="C:membrane"/>
    <property type="evidence" value="ECO:0007669"/>
    <property type="project" value="UniProtKB-SubCell"/>
</dbReference>
<gene>
    <name evidence="9" type="ORF">E3N88_20554</name>
</gene>
<feature type="region of interest" description="Disordered" evidence="7">
    <location>
        <begin position="124"/>
        <end position="252"/>
    </location>
</feature>
<evidence type="ECO:0000256" key="8">
    <source>
        <dbReference type="SAM" id="Phobius"/>
    </source>
</evidence>
<feature type="compositionally biased region" description="Basic and acidic residues" evidence="7">
    <location>
        <begin position="124"/>
        <end position="133"/>
    </location>
</feature>
<organism evidence="9 10">
    <name type="scientific">Mikania micrantha</name>
    <name type="common">bitter vine</name>
    <dbReference type="NCBI Taxonomy" id="192012"/>
    <lineage>
        <taxon>Eukaryota</taxon>
        <taxon>Viridiplantae</taxon>
        <taxon>Streptophyta</taxon>
        <taxon>Embryophyta</taxon>
        <taxon>Tracheophyta</taxon>
        <taxon>Spermatophyta</taxon>
        <taxon>Magnoliopsida</taxon>
        <taxon>eudicotyledons</taxon>
        <taxon>Gunneridae</taxon>
        <taxon>Pentapetalae</taxon>
        <taxon>asterids</taxon>
        <taxon>campanulids</taxon>
        <taxon>Asterales</taxon>
        <taxon>Asteraceae</taxon>
        <taxon>Asteroideae</taxon>
        <taxon>Heliantheae alliance</taxon>
        <taxon>Eupatorieae</taxon>
        <taxon>Mikania</taxon>
    </lineage>
</organism>
<feature type="compositionally biased region" description="Acidic residues" evidence="7">
    <location>
        <begin position="137"/>
        <end position="146"/>
    </location>
</feature>
<evidence type="ECO:0000256" key="6">
    <source>
        <dbReference type="ARBA" id="ARBA00037847"/>
    </source>
</evidence>
<sequence length="803" mass="90744">MAIGKPRGNKRPSGGSCSSTVTTAALVTVCVLGIWILTSNYITSSSKTTIPINVSYDASSFFKSNRKVPMDKHVDLLTNSSVYEDNHSDSRVDVVPHDDELKIKDDQETGLSYKLDDDRDWLAETETESKKESAGNVDDDDAESLNDSDVGKQEAEEQQEEAKEDQETETSSSIIEDNIDGSKETTSTQKTQNMEATDDEQSNKPIETSNDDGIHDLEDTQVTNQEHKKVTENEHEQEQEQEQNEDDGPIESHSIATETKSHVENQEAQDVRTKMEQAKIEPITANATIPIDSVAKGDANGYTDSYKWWLCNVTDYIPCLDNSIRRQCPNNPPVCLVPLPKDYMTPIPWPQSRDKIWLHNMPNNALSDFKGNQNWMKVTGEFIIFLKGALHYINFLQQAVPEITWGKHTRVVLDIGCGVANFGGYLFDKDVLTMSFASKDDQESQIQFALERGMPAISAVMGTQRLPFPCNAFDLVHCVRCKVPWHKNGGILLLEANRLLRPGGYFVWSAAPVYGTLEQDVQVWKEMSALTVALCWELVTIQKDKANAMGVAVYHKPDSNACYDVAKKPLPPLCKPDDDPNFAWYVPLQTCMHMVPTGETERGSHWPEGWPVRVQKTPYWLNKSAPNEFVQDYEYWKQVVHKAYMINLGINWSNVRNVMDMRAVFGGFAAALQELKLWVLNVVNVDSPDTLPIIFERGLVGIYHDWCESFDTYPRTYDLLHADHLFSRAKTRCRTKGVMAEVDRILRPGGWLIVRDEPSMIAEMEKLLKSLDWEVNVTFMSVQEGVIGGRKSMWRPSTYVMPS</sequence>
<evidence type="ECO:0000256" key="4">
    <source>
        <dbReference type="ARBA" id="ARBA00022968"/>
    </source>
</evidence>
<keyword evidence="10" id="KW-1185">Reference proteome</keyword>
<keyword evidence="3" id="KW-0808">Transferase</keyword>
<evidence type="ECO:0000256" key="5">
    <source>
        <dbReference type="ARBA" id="ARBA00023180"/>
    </source>
</evidence>
<dbReference type="GO" id="GO:0005768">
    <property type="term" value="C:endosome"/>
    <property type="evidence" value="ECO:0007669"/>
    <property type="project" value="TreeGrafter"/>
</dbReference>
<dbReference type="Pfam" id="PF03141">
    <property type="entry name" value="Methyltransf_29"/>
    <property type="match status" value="1"/>
</dbReference>
<dbReference type="SUPFAM" id="SSF53335">
    <property type="entry name" value="S-adenosyl-L-methionine-dependent methyltransferases"/>
    <property type="match status" value="2"/>
</dbReference>
<feature type="compositionally biased region" description="Polar residues" evidence="7">
    <location>
        <begin position="184"/>
        <end position="195"/>
    </location>
</feature>
<comment type="caution">
    <text evidence="9">The sequence shown here is derived from an EMBL/GenBank/DDBJ whole genome shotgun (WGS) entry which is preliminary data.</text>
</comment>
<feature type="compositionally biased region" description="Basic and acidic residues" evidence="7">
    <location>
        <begin position="225"/>
        <end position="238"/>
    </location>
</feature>
<dbReference type="GO" id="GO:0008168">
    <property type="term" value="F:methyltransferase activity"/>
    <property type="evidence" value="ECO:0007669"/>
    <property type="project" value="UniProtKB-KW"/>
</dbReference>
<dbReference type="EMBL" id="SZYD01000011">
    <property type="protein sequence ID" value="KAD4888481.1"/>
    <property type="molecule type" value="Genomic_DNA"/>
</dbReference>
<dbReference type="PANTHER" id="PTHR10108:SF1077">
    <property type="entry name" value="METHYLTRANSFERASE PMT27-RELATED"/>
    <property type="match status" value="1"/>
</dbReference>
<keyword evidence="8" id="KW-0472">Membrane</keyword>
<keyword evidence="3" id="KW-0489">Methyltransferase</keyword>
<keyword evidence="4" id="KW-0735">Signal-anchor</keyword>
<accession>A0A5N6NHB5</accession>